<name>A0A1Q8RM09_9PEZI</name>
<feature type="non-terminal residue" evidence="4">
    <location>
        <position position="1"/>
    </location>
</feature>
<proteinExistence type="predicted"/>
<dbReference type="GO" id="GO:0003677">
    <property type="term" value="F:DNA binding"/>
    <property type="evidence" value="ECO:0007669"/>
    <property type="project" value="InterPro"/>
</dbReference>
<comment type="subcellular location">
    <subcellularLocation>
        <location evidence="1">Nucleus</location>
    </subcellularLocation>
</comment>
<feature type="region of interest" description="Disordered" evidence="3">
    <location>
        <begin position="101"/>
        <end position="194"/>
    </location>
</feature>
<evidence type="ECO:0000313" key="5">
    <source>
        <dbReference type="Proteomes" id="UP000186583"/>
    </source>
</evidence>
<dbReference type="Proteomes" id="UP000186583">
    <property type="component" value="Unassembled WGS sequence"/>
</dbReference>
<dbReference type="AlphaFoldDB" id="A0A1Q8RM09"/>
<dbReference type="GO" id="GO:0005634">
    <property type="term" value="C:nucleus"/>
    <property type="evidence" value="ECO:0007669"/>
    <property type="project" value="UniProtKB-SubCell"/>
</dbReference>
<organism evidence="4 5">
    <name type="scientific">Colletotrichum chlorophyti</name>
    <dbReference type="NCBI Taxonomy" id="708187"/>
    <lineage>
        <taxon>Eukaryota</taxon>
        <taxon>Fungi</taxon>
        <taxon>Dikarya</taxon>
        <taxon>Ascomycota</taxon>
        <taxon>Pezizomycotina</taxon>
        <taxon>Sordariomycetes</taxon>
        <taxon>Hypocreomycetidae</taxon>
        <taxon>Glomerellales</taxon>
        <taxon>Glomerellaceae</taxon>
        <taxon>Colletotrichum</taxon>
    </lineage>
</organism>
<sequence>LAIYDLGLLSGYEDWNLMLESAASMKQRTQLSSQLDAQDLLAFVPRVEEATLARQKLHQGWAATDQSIRNLSALLRFHGPAITVAAAPQPVVRRERTFKRARARVEDEDEDGDDADEAQLKQRVKRQKTVPKASTSHYFAPAENEQSSNDDSQEHSESPNPPAIVHSGSSALIHNGIATPSTTPRKQSHEDEAPNELNARRDIVQSVKVQQADSQGSSGRGAILANPQQQSVSDELVRVIVPRMFEPSQVRELAPPASSPKRTSAVKSPFFNQSPVKLSPKSKRVGGLVSTIPFPPLSAPRFGLIQEEFAHHPFWLLVVVTFLVKTAGTLAIPTFYKVKEHFPSPAALADPDSAPAITEMIHHLGLSMVRTATIQRYARVWLEKPPTAGVTYRVKNYDVRDIEPCVLRSGDLDLSLAEAGPSEADDSWEMGHLTQGKYALDSWRIFCRDELLGRAQDWNGKGAAPNFQPEWMRVRPDDKELRACLRWMWMREGWEWDPATGEKAVLRDEMRKAVNEGRVEYDETGGLKMLDEPRAGSA</sequence>
<gene>
    <name evidence="4" type="ORF">CCHL11_09863</name>
</gene>
<dbReference type="STRING" id="708187.A0A1Q8RM09"/>
<dbReference type="GO" id="GO:0006281">
    <property type="term" value="P:DNA repair"/>
    <property type="evidence" value="ECO:0007669"/>
    <property type="project" value="InterPro"/>
</dbReference>
<accession>A0A1Q8RM09</accession>
<feature type="compositionally biased region" description="Acidic residues" evidence="3">
    <location>
        <begin position="106"/>
        <end position="117"/>
    </location>
</feature>
<dbReference type="OrthoDB" id="10265068at2759"/>
<feature type="compositionally biased region" description="Polar residues" evidence="3">
    <location>
        <begin position="167"/>
        <end position="185"/>
    </location>
</feature>
<keyword evidence="5" id="KW-1185">Reference proteome</keyword>
<feature type="region of interest" description="Disordered" evidence="3">
    <location>
        <begin position="207"/>
        <end position="228"/>
    </location>
</feature>
<dbReference type="InterPro" id="IPR011257">
    <property type="entry name" value="DNA_glycosylase"/>
</dbReference>
<evidence type="ECO:0000256" key="1">
    <source>
        <dbReference type="ARBA" id="ARBA00004123"/>
    </source>
</evidence>
<keyword evidence="2" id="KW-0539">Nucleus</keyword>
<dbReference type="SUPFAM" id="SSF48150">
    <property type="entry name" value="DNA-glycosylase"/>
    <property type="match status" value="1"/>
</dbReference>
<evidence type="ECO:0000256" key="3">
    <source>
        <dbReference type="SAM" id="MobiDB-lite"/>
    </source>
</evidence>
<protein>
    <submittedName>
        <fullName evidence="4">Methyl-CpG-binding domain protein 4</fullName>
    </submittedName>
</protein>
<evidence type="ECO:0000256" key="2">
    <source>
        <dbReference type="ARBA" id="ARBA00023242"/>
    </source>
</evidence>
<dbReference type="PANTHER" id="PTHR15074">
    <property type="entry name" value="METHYL-CPG-BINDING PROTEIN"/>
    <property type="match status" value="1"/>
</dbReference>
<dbReference type="EMBL" id="MPGH01000178">
    <property type="protein sequence ID" value="OLN85347.1"/>
    <property type="molecule type" value="Genomic_DNA"/>
</dbReference>
<dbReference type="GO" id="GO:0003824">
    <property type="term" value="F:catalytic activity"/>
    <property type="evidence" value="ECO:0007669"/>
    <property type="project" value="InterPro"/>
</dbReference>
<feature type="compositionally biased region" description="Polar residues" evidence="3">
    <location>
        <begin position="207"/>
        <end position="217"/>
    </location>
</feature>
<reference evidence="4 5" key="1">
    <citation type="submission" date="2016-11" db="EMBL/GenBank/DDBJ databases">
        <title>Draft Genome Assembly of Colletotrichum chlorophyti a pathogen of herbaceous plants.</title>
        <authorList>
            <person name="Gan P."/>
            <person name="Narusaka M."/>
            <person name="Tsushima A."/>
            <person name="Narusaka Y."/>
            <person name="Takano Y."/>
            <person name="Shirasu K."/>
        </authorList>
    </citation>
    <scope>NUCLEOTIDE SEQUENCE [LARGE SCALE GENOMIC DNA]</scope>
    <source>
        <strain evidence="4 5">NTL11</strain>
    </source>
</reference>
<dbReference type="InterPro" id="IPR045138">
    <property type="entry name" value="MeCP2/MBD4"/>
</dbReference>
<evidence type="ECO:0000313" key="4">
    <source>
        <dbReference type="EMBL" id="OLN85347.1"/>
    </source>
</evidence>
<dbReference type="PANTHER" id="PTHR15074:SF0">
    <property type="entry name" value="METHYL-CPG-BINDING DOMAIN PROTEIN 4-LIKE PROTEIN"/>
    <property type="match status" value="1"/>
</dbReference>
<dbReference type="Gene3D" id="1.10.340.30">
    <property type="entry name" value="Hypothetical protein, domain 2"/>
    <property type="match status" value="1"/>
</dbReference>
<comment type="caution">
    <text evidence="4">The sequence shown here is derived from an EMBL/GenBank/DDBJ whole genome shotgun (WGS) entry which is preliminary data.</text>
</comment>